<dbReference type="InParanoid" id="A0A316YC03"/>
<proteinExistence type="predicted"/>
<dbReference type="RefSeq" id="XP_025374254.1">
    <property type="nucleotide sequence ID" value="XM_025522834.1"/>
</dbReference>
<dbReference type="OrthoDB" id="514292at2759"/>
<name>A0A316YC03_9BASI</name>
<dbReference type="AlphaFoldDB" id="A0A316YC03"/>
<evidence type="ECO:0000313" key="2">
    <source>
        <dbReference type="Proteomes" id="UP000245768"/>
    </source>
</evidence>
<keyword evidence="2" id="KW-1185">Reference proteome</keyword>
<accession>A0A316YC03</accession>
<dbReference type="Gene3D" id="3.90.1140.10">
    <property type="entry name" value="Cyclic phosphodiesterase"/>
    <property type="match status" value="1"/>
</dbReference>
<dbReference type="GO" id="GO:0009187">
    <property type="term" value="P:cyclic nucleotide metabolic process"/>
    <property type="evidence" value="ECO:0007669"/>
    <property type="project" value="TreeGrafter"/>
</dbReference>
<dbReference type="Pfam" id="PF07823">
    <property type="entry name" value="CPDase"/>
    <property type="match status" value="1"/>
</dbReference>
<sequence length="215" mass="23866">MSSASSGKFAGLSLWLVPRGPSGQAEALRKLMGNLRDEVAASHGPTSVSARFEPHVTLLAGLQEGKGWTRQAVWAKTLKVLKDKRQRGEAPIVCPLQDVVTRGSYFQCIVVALEKTKDLMGLNEAMRRAFSVDESEPSYFPHCSLVYADLDEEQADAEIAVMESQGVFKREQGRAGITLDHMDHITLHAVELWDSNGAVGDWRRLEEYVFSEVYQ</sequence>
<dbReference type="EMBL" id="KZ819641">
    <property type="protein sequence ID" value="PWN87056.1"/>
    <property type="molecule type" value="Genomic_DNA"/>
</dbReference>
<dbReference type="SUPFAM" id="SSF55144">
    <property type="entry name" value="LigT-like"/>
    <property type="match status" value="1"/>
</dbReference>
<dbReference type="InterPro" id="IPR009097">
    <property type="entry name" value="Cyclic_Pdiesterase"/>
</dbReference>
<evidence type="ECO:0000313" key="1">
    <source>
        <dbReference type="EMBL" id="PWN87056.1"/>
    </source>
</evidence>
<reference evidence="1" key="1">
    <citation type="journal article" date="2018" name="Mol. Biol. Evol.">
        <title>Broad Genomic Sampling Reveals a Smut Pathogenic Ancestry of the Fungal Clade Ustilaginomycotina.</title>
        <authorList>
            <person name="Kijpornyongpan T."/>
            <person name="Mondo S.J."/>
            <person name="Barry K."/>
            <person name="Sandor L."/>
            <person name="Lee J."/>
            <person name="Lipzen A."/>
            <person name="Pangilinan J."/>
            <person name="LaButti K."/>
            <person name="Hainaut M."/>
            <person name="Henrissat B."/>
            <person name="Grigoriev I.V."/>
            <person name="Spatafora J.W."/>
            <person name="Aime M.C."/>
        </authorList>
    </citation>
    <scope>NUCLEOTIDE SEQUENCE [LARGE SCALE GENOMIC DNA]</scope>
    <source>
        <strain evidence="1">MCA 4198</strain>
    </source>
</reference>
<dbReference type="PANTHER" id="PTHR28141">
    <property type="entry name" value="2',3'-CYCLIC-NUCLEOTIDE 3'-PHOSPHODIESTERASE"/>
    <property type="match status" value="1"/>
</dbReference>
<organism evidence="1 2">
    <name type="scientific">Acaromyces ingoldii</name>
    <dbReference type="NCBI Taxonomy" id="215250"/>
    <lineage>
        <taxon>Eukaryota</taxon>
        <taxon>Fungi</taxon>
        <taxon>Dikarya</taxon>
        <taxon>Basidiomycota</taxon>
        <taxon>Ustilaginomycotina</taxon>
        <taxon>Exobasidiomycetes</taxon>
        <taxon>Exobasidiales</taxon>
        <taxon>Cryptobasidiaceae</taxon>
        <taxon>Acaromyces</taxon>
    </lineage>
</organism>
<dbReference type="InterPro" id="IPR012386">
    <property type="entry name" value="Cyclic-nucl_3Pdiesterase"/>
</dbReference>
<dbReference type="Proteomes" id="UP000245768">
    <property type="component" value="Unassembled WGS sequence"/>
</dbReference>
<dbReference type="STRING" id="215250.A0A316YC03"/>
<dbReference type="GO" id="GO:0004113">
    <property type="term" value="F:2',3'-cyclic-nucleotide 3'-phosphodiesterase activity"/>
    <property type="evidence" value="ECO:0007669"/>
    <property type="project" value="TreeGrafter"/>
</dbReference>
<protein>
    <submittedName>
        <fullName evidence="1">2, 3 cyclic phosphodiesterase</fullName>
    </submittedName>
</protein>
<gene>
    <name evidence="1" type="ORF">FA10DRAFT_269658</name>
</gene>
<dbReference type="GeneID" id="37044750"/>
<dbReference type="PANTHER" id="PTHR28141:SF1">
    <property type="entry name" value="2',3'-CYCLIC-NUCLEOTIDE 3'-PHOSPHODIESTERASE"/>
    <property type="match status" value="1"/>
</dbReference>